<evidence type="ECO:0000313" key="2">
    <source>
        <dbReference type="EMBL" id="KAK4030545.1"/>
    </source>
</evidence>
<accession>A0ABR0AZI4</accession>
<dbReference type="Proteomes" id="UP001234178">
    <property type="component" value="Unassembled WGS sequence"/>
</dbReference>
<feature type="domain" description="Nuclear factor related to kappa-B-binding protein second winged helix" evidence="1">
    <location>
        <begin position="1"/>
        <end position="52"/>
    </location>
</feature>
<reference evidence="2 3" key="1">
    <citation type="journal article" date="2023" name="Nucleic Acids Res.">
        <title>The hologenome of Daphnia magna reveals possible DNA methylation and microbiome-mediated evolution of the host genome.</title>
        <authorList>
            <person name="Chaturvedi A."/>
            <person name="Li X."/>
            <person name="Dhandapani V."/>
            <person name="Marshall H."/>
            <person name="Kissane S."/>
            <person name="Cuenca-Cambronero M."/>
            <person name="Asole G."/>
            <person name="Calvet F."/>
            <person name="Ruiz-Romero M."/>
            <person name="Marangio P."/>
            <person name="Guigo R."/>
            <person name="Rago D."/>
            <person name="Mirbahai L."/>
            <person name="Eastwood N."/>
            <person name="Colbourne J.K."/>
            <person name="Zhou J."/>
            <person name="Mallon E."/>
            <person name="Orsini L."/>
        </authorList>
    </citation>
    <scope>NUCLEOTIDE SEQUENCE [LARGE SCALE GENOMIC DNA]</scope>
    <source>
        <strain evidence="2">LRV0_1</strain>
    </source>
</reference>
<evidence type="ECO:0000259" key="1">
    <source>
        <dbReference type="Pfam" id="PF25793"/>
    </source>
</evidence>
<proteinExistence type="predicted"/>
<name>A0ABR0AZI4_9CRUS</name>
<dbReference type="EMBL" id="JAOYFB010000039">
    <property type="protein sequence ID" value="KAK4030545.1"/>
    <property type="molecule type" value="Genomic_DNA"/>
</dbReference>
<keyword evidence="3" id="KW-1185">Reference proteome</keyword>
<organism evidence="2 3">
    <name type="scientific">Daphnia magna</name>
    <dbReference type="NCBI Taxonomy" id="35525"/>
    <lineage>
        <taxon>Eukaryota</taxon>
        <taxon>Metazoa</taxon>
        <taxon>Ecdysozoa</taxon>
        <taxon>Arthropoda</taxon>
        <taxon>Crustacea</taxon>
        <taxon>Branchiopoda</taxon>
        <taxon>Diplostraca</taxon>
        <taxon>Cladocera</taxon>
        <taxon>Anomopoda</taxon>
        <taxon>Daphniidae</taxon>
        <taxon>Daphnia</taxon>
    </lineage>
</organism>
<protein>
    <recommendedName>
        <fullName evidence="1">Nuclear factor related to kappa-B-binding protein second winged helix domain-containing protein</fullName>
    </recommendedName>
</protein>
<sequence length="124" mass="14542">MRDAIARLPNGNGSLRKIAELLSESQYITRFKSISKLLEVVVYCLPILLRKTNRVYPWTRIPVYFPTSNTGLASTIIEHWTNVLWHHRIIKKKWNPKETSRLTVLTLKSNDTRKKNPQRHGLHK</sequence>
<comment type="caution">
    <text evidence="2">The sequence shown here is derived from an EMBL/GenBank/DDBJ whole genome shotgun (WGS) entry which is preliminary data.</text>
</comment>
<dbReference type="Pfam" id="PF25793">
    <property type="entry name" value="WHD_2nd_NFRKB"/>
    <property type="match status" value="1"/>
</dbReference>
<evidence type="ECO:0000313" key="3">
    <source>
        <dbReference type="Proteomes" id="UP001234178"/>
    </source>
</evidence>
<gene>
    <name evidence="2" type="ORF">OUZ56_023788</name>
</gene>
<dbReference type="InterPro" id="IPR057748">
    <property type="entry name" value="NFRKB_WH_2"/>
</dbReference>